<dbReference type="PANTHER" id="PTHR47659">
    <property type="entry name" value="ZN(II)2CYS6 TRANSCRIPTION FACTOR (EUROFUNG)-RELATED"/>
    <property type="match status" value="1"/>
</dbReference>
<dbReference type="SUPFAM" id="SSF57701">
    <property type="entry name" value="Zn2/Cys6 DNA-binding domain"/>
    <property type="match status" value="1"/>
</dbReference>
<feature type="region of interest" description="Disordered" evidence="3">
    <location>
        <begin position="273"/>
        <end position="314"/>
    </location>
</feature>
<dbReference type="PROSITE" id="PS00463">
    <property type="entry name" value="ZN2_CY6_FUNGAL_1"/>
    <property type="match status" value="1"/>
</dbReference>
<dbReference type="GO" id="GO:0008270">
    <property type="term" value="F:zinc ion binding"/>
    <property type="evidence" value="ECO:0007669"/>
    <property type="project" value="InterPro"/>
</dbReference>
<dbReference type="InterPro" id="IPR001138">
    <property type="entry name" value="Zn2Cys6_DnaBD"/>
</dbReference>
<dbReference type="Pfam" id="PF00172">
    <property type="entry name" value="Zn_clus"/>
    <property type="match status" value="1"/>
</dbReference>
<proteinExistence type="predicted"/>
<dbReference type="AlphaFoldDB" id="L8GWZ1"/>
<accession>L8GWZ1</accession>
<evidence type="ECO:0000256" key="3">
    <source>
        <dbReference type="SAM" id="MobiDB-lite"/>
    </source>
</evidence>
<gene>
    <name evidence="5" type="ORF">ACA1_062640</name>
</gene>
<feature type="compositionally biased region" description="Low complexity" evidence="3">
    <location>
        <begin position="291"/>
        <end position="313"/>
    </location>
</feature>
<evidence type="ECO:0000313" key="6">
    <source>
        <dbReference type="Proteomes" id="UP000011083"/>
    </source>
</evidence>
<dbReference type="InterPro" id="IPR050335">
    <property type="entry name" value="ERT1_acuK_gluconeogen_tf"/>
</dbReference>
<keyword evidence="1" id="KW-0479">Metal-binding</keyword>
<evidence type="ECO:0000313" key="5">
    <source>
        <dbReference type="EMBL" id="ELR17520.1"/>
    </source>
</evidence>
<reference evidence="5 6" key="1">
    <citation type="journal article" date="2013" name="Genome Biol.">
        <title>Genome of Acanthamoeba castellanii highlights extensive lateral gene transfer and early evolution of tyrosine kinase signaling.</title>
        <authorList>
            <person name="Clarke M."/>
            <person name="Lohan A.J."/>
            <person name="Liu B."/>
            <person name="Lagkouvardos I."/>
            <person name="Roy S."/>
            <person name="Zafar N."/>
            <person name="Bertelli C."/>
            <person name="Schilde C."/>
            <person name="Kianianmomeni A."/>
            <person name="Burglin T.R."/>
            <person name="Frech C."/>
            <person name="Turcotte B."/>
            <person name="Kopec K.O."/>
            <person name="Synnott J.M."/>
            <person name="Choo C."/>
            <person name="Paponov I."/>
            <person name="Finkler A."/>
            <person name="Soon Heng Tan C."/>
            <person name="Hutchins A.P."/>
            <person name="Weinmeier T."/>
            <person name="Rattei T."/>
            <person name="Chu J.S."/>
            <person name="Gimenez G."/>
            <person name="Irimia M."/>
            <person name="Rigden D.J."/>
            <person name="Fitzpatrick D.A."/>
            <person name="Lorenzo-Morales J."/>
            <person name="Bateman A."/>
            <person name="Chiu C.H."/>
            <person name="Tang P."/>
            <person name="Hegemann P."/>
            <person name="Fromm H."/>
            <person name="Raoult D."/>
            <person name="Greub G."/>
            <person name="Miranda-Saavedra D."/>
            <person name="Chen N."/>
            <person name="Nash P."/>
            <person name="Ginger M.L."/>
            <person name="Horn M."/>
            <person name="Schaap P."/>
            <person name="Caler L."/>
            <person name="Loftus B."/>
        </authorList>
    </citation>
    <scope>NUCLEOTIDE SEQUENCE [LARGE SCALE GENOMIC DNA]</scope>
    <source>
        <strain evidence="5 6">Neff</strain>
    </source>
</reference>
<dbReference type="OrthoDB" id="1555531at2759"/>
<sequence length="390" mass="41315">MDGVGKQLDANESSNANASLSAKVEDNGDGLIHHEHDGHDHNLEQHHHHDHQHEHLHHHDHGHEHHHHGDDEEEHTQQHLEHHHHHHHHHQSAEEAAAEAHHHQVADLQHGAYGGLSNDQLQAINSASSSVAQAHALQHHIQQQLQHQLHGPFPFAYQTLPPLPPPGSVAGGMGVVGLPAHLVNGGGSGIGNGGGGGAMPAHLVNGGNVAGGGMPAHLVNGGIEDAQQVKARPKRKQVKSACLNCRKRKTGCDAFRPCTKCVRNGLESTCMDVPRKKRSSNRAKTNATVTPLSADSSPSPSSSPALGGVAPSSVPTFASPLSSQLQYMSAVNLGQANGTQISMTWEEITKHVASAQNNGGNISLVPPELAWKGNEGLLQPGSMTPAEQSK</sequence>
<keyword evidence="6" id="KW-1185">Reference proteome</keyword>
<keyword evidence="2" id="KW-0539">Nucleus</keyword>
<dbReference type="RefSeq" id="XP_004339533.1">
    <property type="nucleotide sequence ID" value="XM_004339485.1"/>
</dbReference>
<dbReference type="PANTHER" id="PTHR47659:SF7">
    <property type="entry name" value="FUNGAL TRANSCRIPTIONAL REGULATORY PROTEIN, N-TERMINAL DOMAIN-CONTAINING PROTEIN"/>
    <property type="match status" value="1"/>
</dbReference>
<dbReference type="STRING" id="1257118.L8GWZ1"/>
<dbReference type="SMART" id="SM00066">
    <property type="entry name" value="GAL4"/>
    <property type="match status" value="1"/>
</dbReference>
<protein>
    <submittedName>
        <fullName evidence="5">Fungal Zn(2)-Cys(6) binuclear cluster domain containing protein</fullName>
    </submittedName>
</protein>
<dbReference type="Gene3D" id="4.10.240.10">
    <property type="entry name" value="Zn(2)-C6 fungal-type DNA-binding domain"/>
    <property type="match status" value="1"/>
</dbReference>
<dbReference type="KEGG" id="acan:ACA1_062640"/>
<dbReference type="CDD" id="cd00067">
    <property type="entry name" value="GAL4"/>
    <property type="match status" value="1"/>
</dbReference>
<feature type="compositionally biased region" description="Basic residues" evidence="3">
    <location>
        <begin position="81"/>
        <end position="90"/>
    </location>
</feature>
<dbReference type="GeneID" id="14918412"/>
<dbReference type="Proteomes" id="UP000011083">
    <property type="component" value="Unassembled WGS sequence"/>
</dbReference>
<feature type="region of interest" description="Disordered" evidence="3">
    <location>
        <begin position="28"/>
        <end position="104"/>
    </location>
</feature>
<evidence type="ECO:0000259" key="4">
    <source>
        <dbReference type="PROSITE" id="PS50048"/>
    </source>
</evidence>
<organism evidence="5 6">
    <name type="scientific">Acanthamoeba castellanii (strain ATCC 30010 / Neff)</name>
    <dbReference type="NCBI Taxonomy" id="1257118"/>
    <lineage>
        <taxon>Eukaryota</taxon>
        <taxon>Amoebozoa</taxon>
        <taxon>Discosea</taxon>
        <taxon>Longamoebia</taxon>
        <taxon>Centramoebida</taxon>
        <taxon>Acanthamoebidae</taxon>
        <taxon>Acanthamoeba</taxon>
    </lineage>
</organism>
<feature type="compositionally biased region" description="Basic and acidic residues" evidence="3">
    <location>
        <begin position="28"/>
        <end position="53"/>
    </location>
</feature>
<dbReference type="VEuPathDB" id="AmoebaDB:ACA1_062640"/>
<dbReference type="GO" id="GO:0000981">
    <property type="term" value="F:DNA-binding transcription factor activity, RNA polymerase II-specific"/>
    <property type="evidence" value="ECO:0007669"/>
    <property type="project" value="InterPro"/>
</dbReference>
<feature type="domain" description="Zn(2)-C6 fungal-type" evidence="4">
    <location>
        <begin position="241"/>
        <end position="272"/>
    </location>
</feature>
<evidence type="ECO:0000256" key="1">
    <source>
        <dbReference type="ARBA" id="ARBA00022723"/>
    </source>
</evidence>
<evidence type="ECO:0000256" key="2">
    <source>
        <dbReference type="ARBA" id="ARBA00023242"/>
    </source>
</evidence>
<name>L8GWZ1_ACACF</name>
<dbReference type="PROSITE" id="PS50048">
    <property type="entry name" value="ZN2_CY6_FUNGAL_2"/>
    <property type="match status" value="1"/>
</dbReference>
<feature type="compositionally biased region" description="Basic and acidic residues" evidence="3">
    <location>
        <begin position="61"/>
        <end position="80"/>
    </location>
</feature>
<dbReference type="InterPro" id="IPR036864">
    <property type="entry name" value="Zn2-C6_fun-type_DNA-bd_sf"/>
</dbReference>
<dbReference type="EMBL" id="KB007974">
    <property type="protein sequence ID" value="ELR17520.1"/>
    <property type="molecule type" value="Genomic_DNA"/>
</dbReference>